<dbReference type="EMBL" id="UHIA01000004">
    <property type="protein sequence ID" value="SUO98463.1"/>
    <property type="molecule type" value="Genomic_DNA"/>
</dbReference>
<dbReference type="Pfam" id="PF13358">
    <property type="entry name" value="DDE_3"/>
    <property type="match status" value="1"/>
</dbReference>
<keyword evidence="4" id="KW-1185">Reference proteome</keyword>
<evidence type="ECO:0000313" key="4">
    <source>
        <dbReference type="Proteomes" id="UP000254575"/>
    </source>
</evidence>
<dbReference type="InterPro" id="IPR038717">
    <property type="entry name" value="Tc1-like_DDE_dom"/>
</dbReference>
<name>A0A380N1U6_9GAMM</name>
<evidence type="ECO:0000313" key="2">
    <source>
        <dbReference type="EMBL" id="SUO98454.1"/>
    </source>
</evidence>
<dbReference type="PANTHER" id="PTHR46564">
    <property type="entry name" value="TRANSPOSASE"/>
    <property type="match status" value="1"/>
</dbReference>
<dbReference type="Proteomes" id="UP000254575">
    <property type="component" value="Unassembled WGS sequence"/>
</dbReference>
<evidence type="ECO:0000313" key="3">
    <source>
        <dbReference type="EMBL" id="SUO98463.1"/>
    </source>
</evidence>
<reference evidence="2 4" key="1">
    <citation type="submission" date="2018-06" db="EMBL/GenBank/DDBJ databases">
        <authorList>
            <consortium name="Pathogen Informatics"/>
            <person name="Doyle S."/>
        </authorList>
    </citation>
    <scope>NUCLEOTIDE SEQUENCE [LARGE SCALE GENOMIC DNA]</scope>
    <source>
        <strain evidence="2 4">NCTC10717</strain>
    </source>
</reference>
<proteinExistence type="predicted"/>
<dbReference type="EMBL" id="UHIA01000004">
    <property type="protein sequence ID" value="SUO98454.1"/>
    <property type="molecule type" value="Genomic_DNA"/>
</dbReference>
<dbReference type="PANTHER" id="PTHR46564:SF1">
    <property type="entry name" value="TRANSPOSASE"/>
    <property type="match status" value="1"/>
</dbReference>
<protein>
    <recommendedName>
        <fullName evidence="1">Tc1-like transposase DDE domain-containing protein</fullName>
    </recommendedName>
</protein>
<organism evidence="2 4">
    <name type="scientific">Suttonella indologenes</name>
    <dbReference type="NCBI Taxonomy" id="13276"/>
    <lineage>
        <taxon>Bacteria</taxon>
        <taxon>Pseudomonadati</taxon>
        <taxon>Pseudomonadota</taxon>
        <taxon>Gammaproteobacteria</taxon>
        <taxon>Cardiobacteriales</taxon>
        <taxon>Cardiobacteriaceae</taxon>
        <taxon>Suttonella</taxon>
    </lineage>
</organism>
<dbReference type="InterPro" id="IPR036397">
    <property type="entry name" value="RNaseH_sf"/>
</dbReference>
<dbReference type="AlphaFoldDB" id="A0A380N1U6"/>
<dbReference type="Gene3D" id="3.30.420.10">
    <property type="entry name" value="Ribonuclease H-like superfamily/Ribonuclease H"/>
    <property type="match status" value="1"/>
</dbReference>
<accession>A0A380N1U6</accession>
<feature type="domain" description="Tc1-like transposase DDE" evidence="1">
    <location>
        <begin position="19"/>
        <end position="120"/>
    </location>
</feature>
<dbReference type="GO" id="GO:0003676">
    <property type="term" value="F:nucleic acid binding"/>
    <property type="evidence" value="ECO:0007669"/>
    <property type="project" value="InterPro"/>
</dbReference>
<gene>
    <name evidence="2" type="ORF">NCTC10717_02206</name>
    <name evidence="3" type="ORF">NCTC10717_02215</name>
</gene>
<sequence length="134" mass="15567">MSGKRYQRISLVAGQIGNKAKDLIAPLIYKDTIISKLFETWFEQMLLPCLDEHSEQIGKPCIIILDNARFHRMKKLTELANQTKHKHVILALPPYSPELNPIEKTWANIKQWLRSHLSEFETVENGLSYYFGLN</sequence>
<evidence type="ECO:0000259" key="1">
    <source>
        <dbReference type="Pfam" id="PF13358"/>
    </source>
</evidence>